<evidence type="ECO:0000313" key="1">
    <source>
        <dbReference type="EMBL" id="GFN97044.1"/>
    </source>
</evidence>
<name>A0AAV3ZR25_9GAST</name>
<evidence type="ECO:0000313" key="2">
    <source>
        <dbReference type="Proteomes" id="UP000735302"/>
    </source>
</evidence>
<dbReference type="Proteomes" id="UP000735302">
    <property type="component" value="Unassembled WGS sequence"/>
</dbReference>
<organism evidence="1 2">
    <name type="scientific">Plakobranchus ocellatus</name>
    <dbReference type="NCBI Taxonomy" id="259542"/>
    <lineage>
        <taxon>Eukaryota</taxon>
        <taxon>Metazoa</taxon>
        <taxon>Spiralia</taxon>
        <taxon>Lophotrochozoa</taxon>
        <taxon>Mollusca</taxon>
        <taxon>Gastropoda</taxon>
        <taxon>Heterobranchia</taxon>
        <taxon>Euthyneura</taxon>
        <taxon>Panpulmonata</taxon>
        <taxon>Sacoglossa</taxon>
        <taxon>Placobranchoidea</taxon>
        <taxon>Plakobranchidae</taxon>
        <taxon>Plakobranchus</taxon>
    </lineage>
</organism>
<proteinExistence type="predicted"/>
<accession>A0AAV3ZR25</accession>
<protein>
    <submittedName>
        <fullName evidence="1">MAP3k12-binding inhibitory protein 1</fullName>
    </submittedName>
</protein>
<sequence length="297" mass="34221">MVRITKLITSGYYLEFKASISRKAYRWKIVSSVPSAICSTSRHCFTVYVVFAAVGQPAAPLTRLPCHRERMSSDAEQRPWVVSDLVQIKASSEDEVKRRIEAFISNKRNEVDEQNIREFINPFTTEPGVGCARCEAVYLHREDGKSHITLKQVENTYGPQTRLPAEDFSSMRLPVDRERAEAVEERLANMEFHLNMENDGRSIFERLKSLEKRISFLEGLSPEYFLTGIPPNEQSNAAKPSFSVIEKEKHLYKASLYYNIPGPFFIDLKIRSYHSQYLAKMQSHEGYIRLELQKNAN</sequence>
<reference evidence="1 2" key="1">
    <citation type="journal article" date="2021" name="Elife">
        <title>Chloroplast acquisition without the gene transfer in kleptoplastic sea slugs, Plakobranchus ocellatus.</title>
        <authorList>
            <person name="Maeda T."/>
            <person name="Takahashi S."/>
            <person name="Yoshida T."/>
            <person name="Shimamura S."/>
            <person name="Takaki Y."/>
            <person name="Nagai Y."/>
            <person name="Toyoda A."/>
            <person name="Suzuki Y."/>
            <person name="Arimoto A."/>
            <person name="Ishii H."/>
            <person name="Satoh N."/>
            <person name="Nishiyama T."/>
            <person name="Hasebe M."/>
            <person name="Maruyama T."/>
            <person name="Minagawa J."/>
            <person name="Obokata J."/>
            <person name="Shigenobu S."/>
        </authorList>
    </citation>
    <scope>NUCLEOTIDE SEQUENCE [LARGE SCALE GENOMIC DNA]</scope>
</reference>
<dbReference type="AlphaFoldDB" id="A0AAV3ZR25"/>
<keyword evidence="2" id="KW-1185">Reference proteome</keyword>
<gene>
    <name evidence="1" type="ORF">PoB_002355000</name>
</gene>
<comment type="caution">
    <text evidence="1">The sequence shown here is derived from an EMBL/GenBank/DDBJ whole genome shotgun (WGS) entry which is preliminary data.</text>
</comment>
<dbReference type="EMBL" id="BLXT01002730">
    <property type="protein sequence ID" value="GFN97044.1"/>
    <property type="molecule type" value="Genomic_DNA"/>
</dbReference>